<gene>
    <name evidence="11" type="primary">IR7</name>
</gene>
<keyword evidence="7 11" id="KW-0675">Receptor</keyword>
<evidence type="ECO:0000256" key="4">
    <source>
        <dbReference type="ARBA" id="ARBA00022692"/>
    </source>
</evidence>
<keyword evidence="8" id="KW-0325">Glycoprotein</keyword>
<evidence type="ECO:0000313" key="11">
    <source>
        <dbReference type="EMBL" id="CEF34374.1"/>
    </source>
</evidence>
<evidence type="ECO:0000259" key="10">
    <source>
        <dbReference type="Pfam" id="PF00060"/>
    </source>
</evidence>
<sequence length="230" mass="26177">TNTSRVIVAFLWLYAMILGMSYSSSLTAFLTVTREPPTIDTFKDLHGSGLKIVALGPLFGNLMKQCANVYLREMYQRFVPLHSNPESWVKDGRAGYITSRHYIEYTMAQLNSEHREPIVRVMKECTWPFSVGVGLQSNSPLKPSTSRIVDRIVESGLVSYWFHESVRYATRGRRLKHKGSKKDKEESEDSSMVDPLNIDHMQGVFYLLSIGCFSSFILFLGEVWYGAGKE</sequence>
<dbReference type="Pfam" id="PF00060">
    <property type="entry name" value="Lig_chan"/>
    <property type="match status" value="1"/>
</dbReference>
<feature type="non-terminal residue" evidence="11">
    <location>
        <position position="230"/>
    </location>
</feature>
<dbReference type="Gene3D" id="1.10.287.70">
    <property type="match status" value="1"/>
</dbReference>
<keyword evidence="3" id="KW-1003">Cell membrane</keyword>
<evidence type="ECO:0000256" key="3">
    <source>
        <dbReference type="ARBA" id="ARBA00022475"/>
    </source>
</evidence>
<feature type="non-terminal residue" evidence="11">
    <location>
        <position position="1"/>
    </location>
</feature>
<dbReference type="GO" id="GO:0050906">
    <property type="term" value="P:detection of stimulus involved in sensory perception"/>
    <property type="evidence" value="ECO:0007669"/>
    <property type="project" value="UniProtKB-ARBA"/>
</dbReference>
<keyword evidence="5 9" id="KW-1133">Transmembrane helix</keyword>
<organism evidence="11">
    <name type="scientific">Coenobita clypeatus</name>
    <dbReference type="NCBI Taxonomy" id="474045"/>
    <lineage>
        <taxon>Eukaryota</taxon>
        <taxon>Metazoa</taxon>
        <taxon>Ecdysozoa</taxon>
        <taxon>Arthropoda</taxon>
        <taxon>Crustacea</taxon>
        <taxon>Multicrustacea</taxon>
        <taxon>Malacostraca</taxon>
        <taxon>Eumalacostraca</taxon>
        <taxon>Eucarida</taxon>
        <taxon>Decapoda</taxon>
        <taxon>Pleocyemata</taxon>
        <taxon>Anomura</taxon>
        <taxon>Paguroidea</taxon>
        <taxon>Coenobitidae</taxon>
        <taxon>Coenobita</taxon>
    </lineage>
</organism>
<evidence type="ECO:0000256" key="7">
    <source>
        <dbReference type="ARBA" id="ARBA00023170"/>
    </source>
</evidence>
<keyword evidence="6 9" id="KW-0472">Membrane</keyword>
<keyword evidence="4 9" id="KW-0812">Transmembrane</keyword>
<evidence type="ECO:0000256" key="2">
    <source>
        <dbReference type="ARBA" id="ARBA00008685"/>
    </source>
</evidence>
<evidence type="ECO:0000256" key="1">
    <source>
        <dbReference type="ARBA" id="ARBA00004651"/>
    </source>
</evidence>
<evidence type="ECO:0000256" key="9">
    <source>
        <dbReference type="SAM" id="Phobius"/>
    </source>
</evidence>
<dbReference type="GO" id="GO:0005886">
    <property type="term" value="C:plasma membrane"/>
    <property type="evidence" value="ECO:0007669"/>
    <property type="project" value="UniProtKB-SubCell"/>
</dbReference>
<dbReference type="SUPFAM" id="SSF53850">
    <property type="entry name" value="Periplasmic binding protein-like II"/>
    <property type="match status" value="1"/>
</dbReference>
<reference evidence="11" key="1">
    <citation type="submission" date="2014-08" db="EMBL/GenBank/DDBJ databases">
        <authorList>
            <person name="Groh K."/>
        </authorList>
    </citation>
    <scope>NUCLEOTIDE SEQUENCE</scope>
    <source>
        <tissue evidence="11">Antennules</tissue>
    </source>
</reference>
<feature type="transmembrane region" description="Helical" evidence="9">
    <location>
        <begin position="6"/>
        <end position="32"/>
    </location>
</feature>
<name>A0A0A8P325_9EUCA</name>
<evidence type="ECO:0000256" key="8">
    <source>
        <dbReference type="ARBA" id="ARBA00023180"/>
    </source>
</evidence>
<evidence type="ECO:0000256" key="6">
    <source>
        <dbReference type="ARBA" id="ARBA00023136"/>
    </source>
</evidence>
<feature type="transmembrane region" description="Helical" evidence="9">
    <location>
        <begin position="204"/>
        <end position="227"/>
    </location>
</feature>
<comment type="similarity">
    <text evidence="2">Belongs to the glutamate-gated ion channel (TC 1.A.10.1) family.</text>
</comment>
<evidence type="ECO:0000256" key="5">
    <source>
        <dbReference type="ARBA" id="ARBA00022989"/>
    </source>
</evidence>
<dbReference type="PANTHER" id="PTHR42643:SF30">
    <property type="entry name" value="IONOTROPIC RECEPTOR 40A-RELATED"/>
    <property type="match status" value="1"/>
</dbReference>
<proteinExistence type="evidence at transcript level"/>
<dbReference type="InterPro" id="IPR052192">
    <property type="entry name" value="Insect_Ionotropic_Sensory_Rcpt"/>
</dbReference>
<feature type="domain" description="Ionotropic glutamate receptor C-terminal" evidence="10">
    <location>
        <begin position="2"/>
        <end position="212"/>
    </location>
</feature>
<protein>
    <submittedName>
        <fullName evidence="11">Variant Ionotropic Glutamate Receptor</fullName>
    </submittedName>
</protein>
<comment type="subcellular location">
    <subcellularLocation>
        <location evidence="1">Cell membrane</location>
        <topology evidence="1">Multi-pass membrane protein</topology>
    </subcellularLocation>
</comment>
<dbReference type="GO" id="GO:0015276">
    <property type="term" value="F:ligand-gated monoatomic ion channel activity"/>
    <property type="evidence" value="ECO:0007669"/>
    <property type="project" value="InterPro"/>
</dbReference>
<dbReference type="PANTHER" id="PTHR42643">
    <property type="entry name" value="IONOTROPIC RECEPTOR 20A-RELATED"/>
    <property type="match status" value="1"/>
</dbReference>
<dbReference type="InterPro" id="IPR001320">
    <property type="entry name" value="Iontro_rcpt_C"/>
</dbReference>
<accession>A0A0A8P325</accession>
<dbReference type="AlphaFoldDB" id="A0A0A8P325"/>
<reference evidence="11" key="2">
    <citation type="submission" date="2015-01" db="EMBL/GenBank/DDBJ databases">
        <title>Expression of ionotropic receptors in terrestrial hermit crabs olfactory sensory neurons.</title>
        <authorList>
            <person name="Groh-Lunow K.C."/>
            <person name="Getahun M.N."/>
            <person name="Stensmyr M.C."/>
            <person name="Grosse-Wilde E."/>
            <person name="Hansson B.S."/>
        </authorList>
    </citation>
    <scope>NUCLEOTIDE SEQUENCE</scope>
    <source>
        <tissue evidence="11">Antennules</tissue>
    </source>
</reference>
<dbReference type="EMBL" id="LN590512">
    <property type="protein sequence ID" value="CEF34374.1"/>
    <property type="molecule type" value="mRNA"/>
</dbReference>